<evidence type="ECO:0000259" key="8">
    <source>
        <dbReference type="Pfam" id="PF13742"/>
    </source>
</evidence>
<organism evidence="9 10">
    <name type="scientific">Candidatus Methylacidiphilum infernorum</name>
    <dbReference type="NCBI Taxonomy" id="511746"/>
    <lineage>
        <taxon>Bacteria</taxon>
        <taxon>Pseudomonadati</taxon>
        <taxon>Verrucomicrobiota</taxon>
        <taxon>Methylacidiphilae</taxon>
        <taxon>Methylacidiphilales</taxon>
        <taxon>Methylacidiphilaceae</taxon>
        <taxon>Methylacidiphilum (ex Ratnadevi et al. 2023)</taxon>
    </lineage>
</organism>
<name>A0ABX7PUU3_9BACT</name>
<proteinExistence type="inferred from homology"/>
<keyword evidence="3 5" id="KW-0378">Hydrolase</keyword>
<comment type="subcellular location">
    <subcellularLocation>
        <location evidence="5 6">Cytoplasm</location>
    </subcellularLocation>
</comment>
<keyword evidence="2 5" id="KW-0540">Nuclease</keyword>
<gene>
    <name evidence="5 9" type="primary">xseA</name>
    <name evidence="9" type="ORF">EM20IM_08910</name>
</gene>
<keyword evidence="10" id="KW-1185">Reference proteome</keyword>
<accession>A0ABX7PUU3</accession>
<protein>
    <recommendedName>
        <fullName evidence="5">Exodeoxyribonuclease 7 large subunit</fullName>
        <ecNumber evidence="5">3.1.11.6</ecNumber>
    </recommendedName>
    <alternativeName>
        <fullName evidence="5">Exodeoxyribonuclease VII large subunit</fullName>
        <shortName evidence="5">Exonuclease VII large subunit</shortName>
    </alternativeName>
</protein>
<dbReference type="InterPro" id="IPR020579">
    <property type="entry name" value="Exonuc_VII_lsu_C"/>
</dbReference>
<dbReference type="GO" id="GO:0008855">
    <property type="term" value="F:exodeoxyribonuclease VII activity"/>
    <property type="evidence" value="ECO:0007669"/>
    <property type="project" value="UniProtKB-EC"/>
</dbReference>
<dbReference type="InterPro" id="IPR025824">
    <property type="entry name" value="OB-fold_nuc-bd_dom"/>
</dbReference>
<feature type="domain" description="OB-fold nucleic acid binding" evidence="8">
    <location>
        <begin position="27"/>
        <end position="118"/>
    </location>
</feature>
<dbReference type="RefSeq" id="WP_206846396.1">
    <property type="nucleotide sequence ID" value="NZ_CP065956.1"/>
</dbReference>
<comment type="catalytic activity">
    <reaction evidence="5 6">
        <text>Exonucleolytic cleavage in either 5'- to 3'- or 3'- to 5'-direction to yield nucleoside 5'-phosphates.</text>
        <dbReference type="EC" id="3.1.11.6"/>
    </reaction>
</comment>
<dbReference type="InterPro" id="IPR003753">
    <property type="entry name" value="Exonuc_VII_L"/>
</dbReference>
<evidence type="ECO:0000256" key="5">
    <source>
        <dbReference type="HAMAP-Rule" id="MF_00378"/>
    </source>
</evidence>
<evidence type="ECO:0000259" key="7">
    <source>
        <dbReference type="Pfam" id="PF02601"/>
    </source>
</evidence>
<dbReference type="Pfam" id="PF02601">
    <property type="entry name" value="Exonuc_VII_L"/>
    <property type="match status" value="1"/>
</dbReference>
<dbReference type="NCBIfam" id="TIGR00237">
    <property type="entry name" value="xseA"/>
    <property type="match status" value="1"/>
</dbReference>
<comment type="subunit">
    <text evidence="5">Heterooligomer composed of large and small subunits.</text>
</comment>
<dbReference type="PANTHER" id="PTHR30008:SF0">
    <property type="entry name" value="EXODEOXYRIBONUCLEASE 7 LARGE SUBUNIT"/>
    <property type="match status" value="1"/>
</dbReference>
<evidence type="ECO:0000256" key="6">
    <source>
        <dbReference type="RuleBase" id="RU004355"/>
    </source>
</evidence>
<dbReference type="PANTHER" id="PTHR30008">
    <property type="entry name" value="EXODEOXYRIBONUCLEASE 7 LARGE SUBUNIT"/>
    <property type="match status" value="1"/>
</dbReference>
<evidence type="ECO:0000256" key="2">
    <source>
        <dbReference type="ARBA" id="ARBA00022722"/>
    </source>
</evidence>
<comment type="similarity">
    <text evidence="5 6">Belongs to the XseA family.</text>
</comment>
<sequence length="452" mass="51310">MNESELDLWQTEVARQNAAVEGPSEPWTVSDLTKKIRLLLEGNIGEVWVIGEISNLRISSSGHCYFTLKDETAVINAVFFRTEAEKLDFPLKDGLSIVVRAFLTVYESRGQYQLRVMEARKKGTGSLLEKFEELKRKLAQEGLFDLSRKKKLPLFPEKIGIVTSLKGAVIQDFSRILQRRAPGITIYIRDVRVQGNGAAQEIAKAIEEFGELGLVDILVVARGGGSLEDLWAFNEEIVARALFRCPIPTVSAVGHETDFTIADLVADVRAPTPSAAAEIVSRDWEEWRQELEHLELRMHRFSLQYLEIWKERLEKIKKSSSLAEPSRYVGLLRQNADMLEQALEKAVSLALERARTKYTELELRLKSFNPQHAIERVREELKLWAARLASVSPQVVLDRGYSMTFDRQGRVLKEAEKVSRGEQIVVVLSKGSLWAAVEKTQQEKERSSFGWK</sequence>
<dbReference type="EMBL" id="CP065956">
    <property type="protein sequence ID" value="QSR86590.1"/>
    <property type="molecule type" value="Genomic_DNA"/>
</dbReference>
<dbReference type="EC" id="3.1.11.6" evidence="5"/>
<keyword evidence="4 5" id="KW-0269">Exonuclease</keyword>
<evidence type="ECO:0000256" key="4">
    <source>
        <dbReference type="ARBA" id="ARBA00022839"/>
    </source>
</evidence>
<dbReference type="CDD" id="cd04489">
    <property type="entry name" value="ExoVII_LU_OBF"/>
    <property type="match status" value="1"/>
</dbReference>
<dbReference type="Pfam" id="PF13742">
    <property type="entry name" value="tRNA_anti_2"/>
    <property type="match status" value="1"/>
</dbReference>
<evidence type="ECO:0000313" key="10">
    <source>
        <dbReference type="Proteomes" id="UP000663088"/>
    </source>
</evidence>
<dbReference type="HAMAP" id="MF_00378">
    <property type="entry name" value="Exonuc_7_L"/>
    <property type="match status" value="1"/>
</dbReference>
<evidence type="ECO:0000313" key="9">
    <source>
        <dbReference type="EMBL" id="QSR86590.1"/>
    </source>
</evidence>
<feature type="domain" description="Exonuclease VII large subunit C-terminal" evidence="7">
    <location>
        <begin position="143"/>
        <end position="434"/>
    </location>
</feature>
<dbReference type="Proteomes" id="UP000663088">
    <property type="component" value="Chromosome"/>
</dbReference>
<reference evidence="9 10" key="1">
    <citation type="submission" date="2020-12" db="EMBL/GenBank/DDBJ databases">
        <authorList>
            <person name="Awala S.I."/>
            <person name="Gwak J.-H."/>
            <person name="Kim S.-J."/>
            <person name="Rhee S.-K."/>
        </authorList>
    </citation>
    <scope>NUCLEOTIDE SEQUENCE [LARGE SCALE GENOMIC DNA]</scope>
    <source>
        <strain evidence="9 10">IT5</strain>
    </source>
</reference>
<evidence type="ECO:0000256" key="3">
    <source>
        <dbReference type="ARBA" id="ARBA00022801"/>
    </source>
</evidence>
<evidence type="ECO:0000256" key="1">
    <source>
        <dbReference type="ARBA" id="ARBA00022490"/>
    </source>
</evidence>
<comment type="function">
    <text evidence="5">Bidirectionally degrades single-stranded DNA into large acid-insoluble oligonucleotides, which are then degraded further into small acid-soluble oligonucleotides.</text>
</comment>
<keyword evidence="1 5" id="KW-0963">Cytoplasm</keyword>